<evidence type="ECO:0000313" key="2">
    <source>
        <dbReference type="Proteomes" id="UP000679307"/>
    </source>
</evidence>
<accession>A0ABX8EJZ3</accession>
<dbReference type="Proteomes" id="UP000679307">
    <property type="component" value="Chromosome"/>
</dbReference>
<gene>
    <name evidence="1" type="ORF">ENKNEFLB_02817</name>
</gene>
<name>A0ABX8EJZ3_9ACTN</name>
<protein>
    <submittedName>
        <fullName evidence="1">Uncharacterized protein</fullName>
    </submittedName>
</protein>
<proteinExistence type="predicted"/>
<evidence type="ECO:0000313" key="1">
    <source>
        <dbReference type="EMBL" id="QVT80422.1"/>
    </source>
</evidence>
<keyword evidence="2" id="KW-1185">Reference proteome</keyword>
<dbReference type="EMBL" id="CP075371">
    <property type="protein sequence ID" value="QVT80422.1"/>
    <property type="molecule type" value="Genomic_DNA"/>
</dbReference>
<reference evidence="1 2" key="1">
    <citation type="submission" date="2021-05" db="EMBL/GenBank/DDBJ databases">
        <title>Complete genome of Nocardioides aquaticus KCTC 9944T isolated from meromictic and hypersaline Ekho Lake, Antarctica.</title>
        <authorList>
            <person name="Hwang K."/>
            <person name="Kim K.M."/>
            <person name="Choe H."/>
        </authorList>
    </citation>
    <scope>NUCLEOTIDE SEQUENCE [LARGE SCALE GENOMIC DNA]</scope>
    <source>
        <strain evidence="1 2">KCTC 9944</strain>
    </source>
</reference>
<dbReference type="RefSeq" id="WP_214055970.1">
    <property type="nucleotide sequence ID" value="NZ_BAAAHS010000074.1"/>
</dbReference>
<sequence length="194" mass="22030">MGGELPEGHMIQWAYDNDYLIVGGKIVPIGKSVAPEFAYRILSEEEPPEGGWTDEQLSAAADFHWYRITSHFDPSPMMNPELHAPRDQAVMWRLDCPSCSAKMALFGIDAEAVKFRQDAVWIHTYRRVGQQYHGLSESFSEGEYEAFTQVRLTCGTPKCRGFEKYRIETVVNRMHRLRLAYEPGKIVTGALPSS</sequence>
<organism evidence="1 2">
    <name type="scientific">Nocardioides aquaticus</name>
    <dbReference type="NCBI Taxonomy" id="160826"/>
    <lineage>
        <taxon>Bacteria</taxon>
        <taxon>Bacillati</taxon>
        <taxon>Actinomycetota</taxon>
        <taxon>Actinomycetes</taxon>
        <taxon>Propionibacteriales</taxon>
        <taxon>Nocardioidaceae</taxon>
        <taxon>Nocardioides</taxon>
    </lineage>
</organism>